<evidence type="ECO:0000313" key="2">
    <source>
        <dbReference type="WBParaSite" id="RSKR_0001066100.1"/>
    </source>
</evidence>
<protein>
    <submittedName>
        <fullName evidence="2">Innexin</fullName>
    </submittedName>
</protein>
<sequence>MDILTKFVHELTNDNFEDDLADRLNYSWTPLLLLLMAFVNFAKVFLGSAIQCFTKADFGPRWNEYMHRYCLIENTYFVRTNESIPIEFDTRNERQIAYYMWVPYILIIQAATFWFPQQIWKSTNWLTGFRISHISREAKRLISEPNVQKEKVIQLAKTLDLITDIRHKYWRCLNANTFVTLNYFILKMFNTILVLIHMKIYQIFIGDHFFSYYAIKHNLEWSNSGLFPRVTVCDFSINKLGQQVHYTVQCLLPSNLLNEKIFIIMWSWMVILLLINLANIVNWAWELLNRQKFYESLFELFKDKKTYSLNLNAERYDNYSIGQEPENQQRLVDSTMSENGEQTEEERVNLTLYKNTDLFIVFKLIKEHAGVYVTSKLFQYWCDHQKPLTLHNESSESDRNGDMTSQGMTPSVPLTPTSP</sequence>
<reference evidence="2" key="1">
    <citation type="submission" date="2016-11" db="UniProtKB">
        <authorList>
            <consortium name="WormBaseParasite"/>
        </authorList>
    </citation>
    <scope>IDENTIFICATION</scope>
    <source>
        <strain evidence="2">KR3021</strain>
    </source>
</reference>
<accession>A0AC35UEJ4</accession>
<organism evidence="1 2">
    <name type="scientific">Rhabditophanes sp. KR3021</name>
    <dbReference type="NCBI Taxonomy" id="114890"/>
    <lineage>
        <taxon>Eukaryota</taxon>
        <taxon>Metazoa</taxon>
        <taxon>Ecdysozoa</taxon>
        <taxon>Nematoda</taxon>
        <taxon>Chromadorea</taxon>
        <taxon>Rhabditida</taxon>
        <taxon>Tylenchina</taxon>
        <taxon>Panagrolaimomorpha</taxon>
        <taxon>Strongyloidoidea</taxon>
        <taxon>Alloionematidae</taxon>
        <taxon>Rhabditophanes</taxon>
    </lineage>
</organism>
<dbReference type="WBParaSite" id="RSKR_0001066100.1">
    <property type="protein sequence ID" value="RSKR_0001066100.1"/>
    <property type="gene ID" value="RSKR_0001066100"/>
</dbReference>
<proteinExistence type="predicted"/>
<evidence type="ECO:0000313" key="1">
    <source>
        <dbReference type="Proteomes" id="UP000095286"/>
    </source>
</evidence>
<dbReference type="Proteomes" id="UP000095286">
    <property type="component" value="Unplaced"/>
</dbReference>
<name>A0AC35UEJ4_9BILA</name>